<evidence type="ECO:0000256" key="1">
    <source>
        <dbReference type="ARBA" id="ARBA00005257"/>
    </source>
</evidence>
<keyword evidence="3 4" id="KW-0687">Ribonucleoprotein</keyword>
<dbReference type="NCBIfam" id="TIGR00307">
    <property type="entry name" value="eS8"/>
    <property type="match status" value="1"/>
</dbReference>
<dbReference type="GO" id="GO:0006412">
    <property type="term" value="P:translation"/>
    <property type="evidence" value="ECO:0007669"/>
    <property type="project" value="InterPro"/>
</dbReference>
<dbReference type="AlphaFoldDB" id="V7PKE7"/>
<dbReference type="CDD" id="cd11380">
    <property type="entry name" value="Ribosomal_S8e_like"/>
    <property type="match status" value="1"/>
</dbReference>
<feature type="transmembrane region" description="Helical" evidence="6">
    <location>
        <begin position="6"/>
        <end position="25"/>
    </location>
</feature>
<evidence type="ECO:0000256" key="6">
    <source>
        <dbReference type="SAM" id="Phobius"/>
    </source>
</evidence>
<keyword evidence="8" id="KW-1185">Reference proteome</keyword>
<accession>V7PKE7</accession>
<dbReference type="EMBL" id="KI635766">
    <property type="protein sequence ID" value="ETB59455.1"/>
    <property type="molecule type" value="Genomic_DNA"/>
</dbReference>
<name>V7PKE7_PLAYE</name>
<dbReference type="GO" id="GO:0005840">
    <property type="term" value="C:ribosome"/>
    <property type="evidence" value="ECO:0007669"/>
    <property type="project" value="UniProtKB-KW"/>
</dbReference>
<proteinExistence type="inferred from homology"/>
<dbReference type="Gene3D" id="3.10.290.70">
    <property type="match status" value="1"/>
</dbReference>
<dbReference type="Proteomes" id="UP000018538">
    <property type="component" value="Unassembled WGS sequence"/>
</dbReference>
<dbReference type="FunFam" id="3.10.290.70:FF:000001">
    <property type="entry name" value="40S ribosomal protein S8"/>
    <property type="match status" value="1"/>
</dbReference>
<dbReference type="InterPro" id="IPR042563">
    <property type="entry name" value="Ribosomal_protein_eS8_euk"/>
</dbReference>
<dbReference type="GO" id="GO:1990904">
    <property type="term" value="C:ribonucleoprotein complex"/>
    <property type="evidence" value="ECO:0007669"/>
    <property type="project" value="UniProtKB-KW"/>
</dbReference>
<organism evidence="7 8">
    <name type="scientific">Plasmodium yoelii 17X</name>
    <dbReference type="NCBI Taxonomy" id="1323249"/>
    <lineage>
        <taxon>Eukaryota</taxon>
        <taxon>Sar</taxon>
        <taxon>Alveolata</taxon>
        <taxon>Apicomplexa</taxon>
        <taxon>Aconoidasida</taxon>
        <taxon>Haemosporida</taxon>
        <taxon>Plasmodiidae</taxon>
        <taxon>Plasmodium</taxon>
        <taxon>Plasmodium (Vinckeia)</taxon>
    </lineage>
</organism>
<comment type="similarity">
    <text evidence="1 4">Belongs to the eukaryotic ribosomal protein eS8 family.</text>
</comment>
<dbReference type="InterPro" id="IPR001047">
    <property type="entry name" value="Ribosomal_eS8"/>
</dbReference>
<keyword evidence="6" id="KW-1133">Transmembrane helix</keyword>
<dbReference type="Pfam" id="PF01201">
    <property type="entry name" value="Ribosomal_S8e"/>
    <property type="match status" value="1"/>
</dbReference>
<keyword evidence="6" id="KW-0472">Membrane</keyword>
<feature type="compositionally biased region" description="Basic and acidic residues" evidence="5">
    <location>
        <begin position="162"/>
        <end position="178"/>
    </location>
</feature>
<evidence type="ECO:0000256" key="2">
    <source>
        <dbReference type="ARBA" id="ARBA00022980"/>
    </source>
</evidence>
<feature type="region of interest" description="Disordered" evidence="5">
    <location>
        <begin position="146"/>
        <end position="178"/>
    </location>
</feature>
<keyword evidence="2 4" id="KW-0689">Ribosomal protein</keyword>
<reference evidence="7 8" key="1">
    <citation type="submission" date="2013-11" db="EMBL/GenBank/DDBJ databases">
        <title>The Genome Sequence of Plasmodium yoelii 17X.</title>
        <authorList>
            <consortium name="The Broad Institute Genomics Platform"/>
            <consortium name="The Broad Institute Genome Sequencing Center for Infectious Disease"/>
            <person name="Neafsey D."/>
            <person name="Adams J."/>
            <person name="Walker B."/>
            <person name="Young S.K."/>
            <person name="Zeng Q."/>
            <person name="Gargeya S."/>
            <person name="Fitzgerald M."/>
            <person name="Haas B."/>
            <person name="Abouelleil A."/>
            <person name="Alvarado L."/>
            <person name="Chapman S.B."/>
            <person name="Gainer-Dewar J."/>
            <person name="Goldberg J."/>
            <person name="Griggs A."/>
            <person name="Gujja S."/>
            <person name="Hansen M."/>
            <person name="Howarth C."/>
            <person name="Imamovic A."/>
            <person name="Ireland A."/>
            <person name="Larimer J."/>
            <person name="McCowan C."/>
            <person name="Murphy C."/>
            <person name="Pearson M."/>
            <person name="Poon T.W."/>
            <person name="Priest M."/>
            <person name="Roberts A."/>
            <person name="Saif S."/>
            <person name="Shea T."/>
            <person name="Sykes S."/>
            <person name="Wortman J."/>
            <person name="Nusbaum C."/>
            <person name="Birren B."/>
        </authorList>
    </citation>
    <scope>NUCLEOTIDE SEQUENCE [LARGE SCALE GENOMIC DNA]</scope>
    <source>
        <strain evidence="7 8">17X</strain>
    </source>
</reference>
<dbReference type="Gene3D" id="1.10.168.20">
    <property type="entry name" value="Ribosomal protein S8e, subdomain"/>
    <property type="match status" value="1"/>
</dbReference>
<dbReference type="PANTHER" id="PTHR10394">
    <property type="entry name" value="40S RIBOSOMAL PROTEIN S8"/>
    <property type="match status" value="1"/>
</dbReference>
<dbReference type="GO" id="GO:0003735">
    <property type="term" value="F:structural constituent of ribosome"/>
    <property type="evidence" value="ECO:0007669"/>
    <property type="project" value="InterPro"/>
</dbReference>
<evidence type="ECO:0000256" key="4">
    <source>
        <dbReference type="RuleBase" id="RU000669"/>
    </source>
</evidence>
<dbReference type="OrthoDB" id="1703270at2759"/>
<dbReference type="InterPro" id="IPR022309">
    <property type="entry name" value="Ribosomal_Se8/biogenesis_NSA2"/>
</dbReference>
<evidence type="ECO:0000313" key="7">
    <source>
        <dbReference type="EMBL" id="ETB59455.1"/>
    </source>
</evidence>
<evidence type="ECO:0000313" key="8">
    <source>
        <dbReference type="Proteomes" id="UP000018538"/>
    </source>
</evidence>
<gene>
    <name evidence="7" type="ORF">YYC_02937</name>
</gene>
<keyword evidence="6" id="KW-0812">Transmembrane</keyword>
<evidence type="ECO:0000256" key="5">
    <source>
        <dbReference type="SAM" id="MobiDB-lite"/>
    </source>
</evidence>
<sequence length="242" mass="28126">MFMLTIYIICYNYAYFCLFFLKQMGISRDGRHKLRLTGGKKKIHKKKRKYELGRPPSNTKLGSRQVHVVRGRGRNYKYRAIKLDSGSFSWPAFGISKMTRIIDVVYNASNNELVRTKTLVKNCIVLIDSHPFTAWYENTFGVTLGKKKKSKEEEGKEEENNEEQKEENNEDKDEKDKKSYSVIKKIGKAKQIDPALLEQFKQGRVLACISSRPGQCGKADGYIIEGDELLFYKRKMDKKKRN</sequence>
<protein>
    <recommendedName>
        <fullName evidence="4">40S ribosomal protein S8</fullName>
    </recommendedName>
</protein>
<evidence type="ECO:0000256" key="3">
    <source>
        <dbReference type="ARBA" id="ARBA00023274"/>
    </source>
</evidence>